<feature type="transmembrane region" description="Helical" evidence="2">
    <location>
        <begin position="61"/>
        <end position="81"/>
    </location>
</feature>
<comment type="caution">
    <text evidence="3">The sequence shown here is derived from an EMBL/GenBank/DDBJ whole genome shotgun (WGS) entry which is preliminary data.</text>
</comment>
<keyword evidence="4" id="KW-1185">Reference proteome</keyword>
<accession>A0ABU8MBY8</accession>
<gene>
    <name evidence="3" type="ORF">WCD58_27150</name>
</gene>
<organism evidence="3 4">
    <name type="scientific">Actinomycetospora flava</name>
    <dbReference type="NCBI Taxonomy" id="3129232"/>
    <lineage>
        <taxon>Bacteria</taxon>
        <taxon>Bacillati</taxon>
        <taxon>Actinomycetota</taxon>
        <taxon>Actinomycetes</taxon>
        <taxon>Pseudonocardiales</taxon>
        <taxon>Pseudonocardiaceae</taxon>
        <taxon>Actinomycetospora</taxon>
    </lineage>
</organism>
<feature type="region of interest" description="Disordered" evidence="1">
    <location>
        <begin position="1"/>
        <end position="51"/>
    </location>
</feature>
<evidence type="ECO:0000313" key="4">
    <source>
        <dbReference type="Proteomes" id="UP001369736"/>
    </source>
</evidence>
<protein>
    <submittedName>
        <fullName evidence="3">Uncharacterized protein</fullName>
    </submittedName>
</protein>
<name>A0ABU8MBY8_9PSEU</name>
<evidence type="ECO:0000256" key="2">
    <source>
        <dbReference type="SAM" id="Phobius"/>
    </source>
</evidence>
<evidence type="ECO:0000256" key="1">
    <source>
        <dbReference type="SAM" id="MobiDB-lite"/>
    </source>
</evidence>
<keyword evidence="2" id="KW-0472">Membrane</keyword>
<evidence type="ECO:0000313" key="3">
    <source>
        <dbReference type="EMBL" id="MEJ2864864.1"/>
    </source>
</evidence>
<dbReference type="Proteomes" id="UP001369736">
    <property type="component" value="Unassembled WGS sequence"/>
</dbReference>
<keyword evidence="2" id="KW-0812">Transmembrane</keyword>
<sequence>MSAMKRRPGGNGRCRCSREPGLGHFRPSSEDWPTLNQDRASERGGSEFAGAQKKARQWPGIVGAIAGIVGVIFSGTALIVADNTWAAGAVPFHNEIRTEAELDSMFSALTSHSSPVPGGALSAPWLDVDVVIASDLLKKAQAADEHEQGGEPASVEMMTTTCPDAEGRPTVSRIYLYDVDARYVGHRAQGDVYIRGVFEVTKIASDRKNGRTFCWVDLSKK</sequence>
<reference evidence="3 4" key="1">
    <citation type="submission" date="2024-03" db="EMBL/GenBank/DDBJ databases">
        <title>Actinomycetospora sp. OC33-EN07, a novel actinomycete isolated from wild orchid (Aerides multiflora).</title>
        <authorList>
            <person name="Suriyachadkun C."/>
        </authorList>
    </citation>
    <scope>NUCLEOTIDE SEQUENCE [LARGE SCALE GENOMIC DNA]</scope>
    <source>
        <strain evidence="3 4">OC33-EN07</strain>
    </source>
</reference>
<dbReference type="EMBL" id="JBBEGM010000014">
    <property type="protein sequence ID" value="MEJ2864864.1"/>
    <property type="molecule type" value="Genomic_DNA"/>
</dbReference>
<dbReference type="RefSeq" id="WP_337706234.1">
    <property type="nucleotide sequence ID" value="NZ_JBBEGM010000014.1"/>
</dbReference>
<proteinExistence type="predicted"/>
<keyword evidence="2" id="KW-1133">Transmembrane helix</keyword>